<dbReference type="CDD" id="cd00707">
    <property type="entry name" value="Pancreat_lipase_like"/>
    <property type="match status" value="1"/>
</dbReference>
<dbReference type="Proteomes" id="UP001652642">
    <property type="component" value="Chromosome 2"/>
</dbReference>
<dbReference type="PANTHER" id="PTHR11610:SF111">
    <property type="entry name" value="PHOSPHOLIPASE A1 MEMBER A"/>
    <property type="match status" value="1"/>
</dbReference>
<feature type="chain" id="PRO_5045271426" description="Phospholipase A1 member A" evidence="17">
    <location>
        <begin position="26"/>
        <end position="459"/>
    </location>
</feature>
<comment type="catalytic activity">
    <reaction evidence="12">
        <text>1,2-di-(9Z)-octadecenoyl-sn-glycero-3-phospho-L-serine + H2O = 2-(9Z-octadecenoyl)-sn-glycero-3-phospho-L-serine + (9Z)-octadecenoate + H(+)</text>
        <dbReference type="Rhea" id="RHEA:40491"/>
        <dbReference type="ChEBI" id="CHEBI:15377"/>
        <dbReference type="ChEBI" id="CHEBI:15378"/>
        <dbReference type="ChEBI" id="CHEBI:30823"/>
        <dbReference type="ChEBI" id="CHEBI:74905"/>
        <dbReference type="ChEBI" id="CHEBI:77342"/>
    </reaction>
    <physiologicalReaction direction="left-to-right" evidence="12">
        <dbReference type="Rhea" id="RHEA:40492"/>
    </physiologicalReaction>
</comment>
<feature type="binding site" evidence="15">
    <location>
        <position position="205"/>
    </location>
    <ligand>
        <name>Ca(2+)</name>
        <dbReference type="ChEBI" id="CHEBI:29108"/>
    </ligand>
</feature>
<evidence type="ECO:0000256" key="17">
    <source>
        <dbReference type="SAM" id="SignalP"/>
    </source>
</evidence>
<feature type="binding site" evidence="15">
    <location>
        <position position="203"/>
    </location>
    <ligand>
        <name>Ca(2+)</name>
        <dbReference type="ChEBI" id="CHEBI:29108"/>
    </ligand>
</feature>
<comment type="subcellular location">
    <subcellularLocation>
        <location evidence="1">Secreted</location>
    </subcellularLocation>
</comment>
<feature type="active site" description="Charge relay system" evidence="14">
    <location>
        <position position="189"/>
    </location>
</feature>
<evidence type="ECO:0000256" key="11">
    <source>
        <dbReference type="ARBA" id="ARBA00048284"/>
    </source>
</evidence>
<evidence type="ECO:0000256" key="4">
    <source>
        <dbReference type="ARBA" id="ARBA00022729"/>
    </source>
</evidence>
<comment type="similarity">
    <text evidence="2 16">Belongs to the AB hydrolase superfamily. Lipase family.</text>
</comment>
<keyword evidence="6" id="KW-0442">Lipid degradation</keyword>
<evidence type="ECO:0000313" key="19">
    <source>
        <dbReference type="Proteomes" id="UP001652642"/>
    </source>
</evidence>
<dbReference type="CTD" id="51365"/>
<evidence type="ECO:0000256" key="3">
    <source>
        <dbReference type="ARBA" id="ARBA00022525"/>
    </source>
</evidence>
<keyword evidence="19" id="KW-1185">Reference proteome</keyword>
<keyword evidence="8" id="KW-1015">Disulfide bond</keyword>
<evidence type="ECO:0000313" key="20">
    <source>
        <dbReference type="RefSeq" id="XP_020645235.2"/>
    </source>
</evidence>
<dbReference type="InParanoid" id="A0A6J0TE08"/>
<comment type="catalytic activity">
    <reaction evidence="13">
        <text>1-hexadecanoyl-2-(5Z,8Z,11Z,14Z-eicosatetraenoyl)-sn-glycero-3-phospho-L-serine + H2O = 2-(5Z,8Z,11Z,14Z)-eicosatetraenoyl-sn-glycero-3-phospho-L-serine + hexadecanoate + H(+)</text>
        <dbReference type="Rhea" id="RHEA:41187"/>
        <dbReference type="ChEBI" id="CHEBI:7896"/>
        <dbReference type="ChEBI" id="CHEBI:15377"/>
        <dbReference type="ChEBI" id="CHEBI:15378"/>
        <dbReference type="ChEBI" id="CHEBI:75032"/>
        <dbReference type="ChEBI" id="CHEBI:77830"/>
    </reaction>
    <physiologicalReaction direction="left-to-right" evidence="13">
        <dbReference type="Rhea" id="RHEA:41188"/>
    </physiologicalReaction>
</comment>
<proteinExistence type="inferred from homology"/>
<dbReference type="Pfam" id="PF00151">
    <property type="entry name" value="Lipase"/>
    <property type="match status" value="1"/>
</dbReference>
<dbReference type="PANTHER" id="PTHR11610">
    <property type="entry name" value="LIPASE"/>
    <property type="match status" value="1"/>
</dbReference>
<dbReference type="GO" id="GO:0008970">
    <property type="term" value="F:phospholipase A1 activity"/>
    <property type="evidence" value="ECO:0007669"/>
    <property type="project" value="TreeGrafter"/>
</dbReference>
<evidence type="ECO:0000256" key="9">
    <source>
        <dbReference type="ARBA" id="ARBA00023180"/>
    </source>
</evidence>
<feature type="active site" description="Nucleophile" evidence="14">
    <location>
        <position position="165"/>
    </location>
</feature>
<dbReference type="GO" id="GO:0046872">
    <property type="term" value="F:metal ion binding"/>
    <property type="evidence" value="ECO:0007669"/>
    <property type="project" value="UniProtKB-KW"/>
</dbReference>
<evidence type="ECO:0000256" key="13">
    <source>
        <dbReference type="ARBA" id="ARBA00048700"/>
    </source>
</evidence>
<comment type="catalytic activity">
    <reaction evidence="11">
        <text>1-(9Z-octadecenoyl)-sn-glycero-3-phospho-L-serine + H2O = sn-glycero-3-phospho-L-serine + (9Z)-octadecenoate + H(+)</text>
        <dbReference type="Rhea" id="RHEA:40499"/>
        <dbReference type="ChEBI" id="CHEBI:15377"/>
        <dbReference type="ChEBI" id="CHEBI:15378"/>
        <dbReference type="ChEBI" id="CHEBI:30823"/>
        <dbReference type="ChEBI" id="CHEBI:64765"/>
        <dbReference type="ChEBI" id="CHEBI:74617"/>
    </reaction>
    <physiologicalReaction direction="left-to-right" evidence="11">
        <dbReference type="Rhea" id="RHEA:40500"/>
    </physiologicalReaction>
</comment>
<dbReference type="PRINTS" id="PR00821">
    <property type="entry name" value="TAGLIPASE"/>
</dbReference>
<evidence type="ECO:0000256" key="12">
    <source>
        <dbReference type="ARBA" id="ARBA00048646"/>
    </source>
</evidence>
<dbReference type="KEGG" id="pvt:110076962"/>
<dbReference type="InterPro" id="IPR013818">
    <property type="entry name" value="Lipase"/>
</dbReference>
<accession>A0A6J0TE08</accession>
<keyword evidence="3" id="KW-0964">Secreted</keyword>
<dbReference type="GO" id="GO:0005615">
    <property type="term" value="C:extracellular space"/>
    <property type="evidence" value="ECO:0007669"/>
    <property type="project" value="TreeGrafter"/>
</dbReference>
<evidence type="ECO:0000256" key="6">
    <source>
        <dbReference type="ARBA" id="ARBA00022963"/>
    </source>
</evidence>
<dbReference type="InterPro" id="IPR033906">
    <property type="entry name" value="Lipase_N"/>
</dbReference>
<evidence type="ECO:0000256" key="1">
    <source>
        <dbReference type="ARBA" id="ARBA00004613"/>
    </source>
</evidence>
<organism evidence="19 20">
    <name type="scientific">Pogona vitticeps</name>
    <name type="common">central bearded dragon</name>
    <dbReference type="NCBI Taxonomy" id="103695"/>
    <lineage>
        <taxon>Eukaryota</taxon>
        <taxon>Metazoa</taxon>
        <taxon>Chordata</taxon>
        <taxon>Craniata</taxon>
        <taxon>Vertebrata</taxon>
        <taxon>Euteleostomi</taxon>
        <taxon>Lepidosauria</taxon>
        <taxon>Squamata</taxon>
        <taxon>Bifurcata</taxon>
        <taxon>Unidentata</taxon>
        <taxon>Episquamata</taxon>
        <taxon>Toxicofera</taxon>
        <taxon>Iguania</taxon>
        <taxon>Acrodonta</taxon>
        <taxon>Agamidae</taxon>
        <taxon>Amphibolurinae</taxon>
        <taxon>Pogona</taxon>
    </lineage>
</organism>
<dbReference type="InterPro" id="IPR000734">
    <property type="entry name" value="TAG_lipase"/>
</dbReference>
<feature type="signal peptide" evidence="17">
    <location>
        <begin position="1"/>
        <end position="25"/>
    </location>
</feature>
<dbReference type="PIRSF" id="PIRSF000865">
    <property type="entry name" value="Lipoprotein_lipase_LIPH"/>
    <property type="match status" value="1"/>
</dbReference>
<keyword evidence="15" id="KW-0106">Calcium</keyword>
<evidence type="ECO:0000256" key="5">
    <source>
        <dbReference type="ARBA" id="ARBA00022801"/>
    </source>
</evidence>
<dbReference type="Gene3D" id="3.40.50.1820">
    <property type="entry name" value="alpha/beta hydrolase"/>
    <property type="match status" value="1"/>
</dbReference>
<feature type="domain" description="Lipase" evidence="18">
    <location>
        <begin position="34"/>
        <end position="335"/>
    </location>
</feature>
<reference evidence="20" key="2">
    <citation type="submission" date="2025-08" db="UniProtKB">
        <authorList>
            <consortium name="RefSeq"/>
        </authorList>
    </citation>
    <scope>IDENTIFICATION</scope>
</reference>
<dbReference type="RefSeq" id="XP_020645235.2">
    <property type="nucleotide sequence ID" value="XM_020789576.2"/>
</dbReference>
<dbReference type="OrthoDB" id="199913at2759"/>
<gene>
    <name evidence="20" type="primary">PLA1A</name>
</gene>
<keyword evidence="15" id="KW-0479">Metal-binding</keyword>
<evidence type="ECO:0000256" key="8">
    <source>
        <dbReference type="ARBA" id="ARBA00023157"/>
    </source>
</evidence>
<dbReference type="GeneID" id="110076962"/>
<dbReference type="AlphaFoldDB" id="A0A6J0TE08"/>
<protein>
    <recommendedName>
        <fullName evidence="10">Phospholipase A1 member A</fullName>
    </recommendedName>
</protein>
<evidence type="ECO:0000256" key="7">
    <source>
        <dbReference type="ARBA" id="ARBA00023098"/>
    </source>
</evidence>
<evidence type="ECO:0000256" key="15">
    <source>
        <dbReference type="PIRSR" id="PIRSR000865-2"/>
    </source>
</evidence>
<evidence type="ECO:0000256" key="2">
    <source>
        <dbReference type="ARBA" id="ARBA00010701"/>
    </source>
</evidence>
<keyword evidence="9" id="KW-0325">Glycoprotein</keyword>
<feature type="active site" description="Charge relay system" evidence="14">
    <location>
        <position position="259"/>
    </location>
</feature>
<evidence type="ECO:0000259" key="18">
    <source>
        <dbReference type="Pfam" id="PF00151"/>
    </source>
</evidence>
<feature type="binding site" evidence="15">
    <location>
        <position position="208"/>
    </location>
    <ligand>
        <name>Ca(2+)</name>
        <dbReference type="ChEBI" id="CHEBI:29108"/>
    </ligand>
</feature>
<evidence type="ECO:0000256" key="16">
    <source>
        <dbReference type="RuleBase" id="RU004262"/>
    </source>
</evidence>
<dbReference type="SUPFAM" id="SSF53474">
    <property type="entry name" value="alpha/beta-Hydrolases"/>
    <property type="match status" value="1"/>
</dbReference>
<keyword evidence="4 17" id="KW-0732">Signal</keyword>
<dbReference type="InterPro" id="IPR029058">
    <property type="entry name" value="AB_hydrolase_fold"/>
</dbReference>
<keyword evidence="7" id="KW-0443">Lipid metabolism</keyword>
<name>A0A6J0TE08_9SAUR</name>
<evidence type="ECO:0000256" key="14">
    <source>
        <dbReference type="PIRSR" id="PIRSR000865-1"/>
    </source>
</evidence>
<reference evidence="19" key="1">
    <citation type="submission" date="2025-05" db="UniProtKB">
        <authorList>
            <consortium name="RefSeq"/>
        </authorList>
    </citation>
    <scope>NUCLEOTIDE SEQUENCE [LARGE SCALE GENOMIC DNA]</scope>
</reference>
<evidence type="ECO:0000256" key="10">
    <source>
        <dbReference type="ARBA" id="ARBA00040696"/>
    </source>
</evidence>
<dbReference type="InterPro" id="IPR016272">
    <property type="entry name" value="Lipase_LIPH"/>
</dbReference>
<sequence length="459" mass="50408">MAMDPRSWPVLVFTVQLVFIFAAAGSGEMRNQGCTDFQSASFLRGTNLRVQFLLFSSLNPSCGELLSISRDIQNSSFNASLGTKIIIHGFRALGTKPSWINGLIETLLRAAQANVIAVDWVHGATAAYPIAVGNVMKLGLEISSFIRKLQALGVAEASIHIIGVSLGAHVAGLVGRFYEGRLGRITGLDPAGPKFTRASREERLDPGDALFVEAIHTDSDNFGIRIPVGHIDYYINGGKDQPGCPRFISSGYSYLICDHMRAVHFYISALQDSCPMMAFPCSSYQDFLAGHCLDCLNTFQQSCPTIGLLNNGGVNMEKMPAEVKVYLATAASAPYCVYHSLVEFHLQQRTTSDVNIEITFLSGNSSYKTSVIIPKHQTLGKALLTHSVPLCKVDEVMLRYRPKTWQRNKEDLPISVRFCTASLPVDKRKMFCLSQILNLPKNSPLSHDLAIACDHHNFT</sequence>
<dbReference type="GO" id="GO:0016042">
    <property type="term" value="P:lipid catabolic process"/>
    <property type="evidence" value="ECO:0007669"/>
    <property type="project" value="UniProtKB-KW"/>
</dbReference>
<keyword evidence="5" id="KW-0378">Hydrolase</keyword>